<dbReference type="SUPFAM" id="SSF160113">
    <property type="entry name" value="YegP-like"/>
    <property type="match status" value="1"/>
</dbReference>
<sequence>MPNPTDQQSEMPEMAHKFEVVKDKKGEYRVRFKYNSEIVFATEGYSSKAGAHRAIESIRKHVADAPVTELETPVASPGI</sequence>
<keyword evidence="3" id="KW-1185">Reference proteome</keyword>
<dbReference type="Proteomes" id="UP000644699">
    <property type="component" value="Unassembled WGS sequence"/>
</dbReference>
<dbReference type="InterPro" id="IPR010879">
    <property type="entry name" value="DUF1508"/>
</dbReference>
<feature type="domain" description="DUF1508" evidence="1">
    <location>
        <begin position="23"/>
        <end position="69"/>
    </location>
</feature>
<protein>
    <recommendedName>
        <fullName evidence="1">DUF1508 domain-containing protein</fullName>
    </recommendedName>
</protein>
<reference evidence="2" key="1">
    <citation type="journal article" date="2014" name="Int. J. Syst. Evol. Microbiol.">
        <title>Complete genome sequence of Corynebacterium casei LMG S-19264T (=DSM 44701T), isolated from a smear-ripened cheese.</title>
        <authorList>
            <consortium name="US DOE Joint Genome Institute (JGI-PGF)"/>
            <person name="Walter F."/>
            <person name="Albersmeier A."/>
            <person name="Kalinowski J."/>
            <person name="Ruckert C."/>
        </authorList>
    </citation>
    <scope>NUCLEOTIDE SEQUENCE</scope>
    <source>
        <strain evidence="2">CGMCC 1.15367</strain>
    </source>
</reference>
<proteinExistence type="predicted"/>
<dbReference type="AlphaFoldDB" id="A0A916ZDV6"/>
<evidence type="ECO:0000313" key="2">
    <source>
        <dbReference type="EMBL" id="GGD90445.1"/>
    </source>
</evidence>
<dbReference type="InterPro" id="IPR036913">
    <property type="entry name" value="YegP-like_sf"/>
</dbReference>
<dbReference type="Pfam" id="PF07411">
    <property type="entry name" value="DUF1508"/>
    <property type="match status" value="1"/>
</dbReference>
<accession>A0A916ZDV6</accession>
<comment type="caution">
    <text evidence="2">The sequence shown here is derived from an EMBL/GenBank/DDBJ whole genome shotgun (WGS) entry which is preliminary data.</text>
</comment>
<reference evidence="2" key="2">
    <citation type="submission" date="2020-09" db="EMBL/GenBank/DDBJ databases">
        <authorList>
            <person name="Sun Q."/>
            <person name="Zhou Y."/>
        </authorList>
    </citation>
    <scope>NUCLEOTIDE SEQUENCE</scope>
    <source>
        <strain evidence="2">CGMCC 1.15367</strain>
    </source>
</reference>
<evidence type="ECO:0000259" key="1">
    <source>
        <dbReference type="Pfam" id="PF07411"/>
    </source>
</evidence>
<gene>
    <name evidence="2" type="ORF">GCM10011390_06500</name>
</gene>
<organism evidence="2 3">
    <name type="scientific">Aureimonas endophytica</name>
    <dbReference type="NCBI Taxonomy" id="2027858"/>
    <lineage>
        <taxon>Bacteria</taxon>
        <taxon>Pseudomonadati</taxon>
        <taxon>Pseudomonadota</taxon>
        <taxon>Alphaproteobacteria</taxon>
        <taxon>Hyphomicrobiales</taxon>
        <taxon>Aurantimonadaceae</taxon>
        <taxon>Aureimonas</taxon>
    </lineage>
</organism>
<dbReference type="EMBL" id="BMIQ01000001">
    <property type="protein sequence ID" value="GGD90445.1"/>
    <property type="molecule type" value="Genomic_DNA"/>
</dbReference>
<dbReference type="Gene3D" id="2.30.29.80">
    <property type="match status" value="1"/>
</dbReference>
<name>A0A916ZDV6_9HYPH</name>
<evidence type="ECO:0000313" key="3">
    <source>
        <dbReference type="Proteomes" id="UP000644699"/>
    </source>
</evidence>